<dbReference type="CDD" id="cd00009">
    <property type="entry name" value="AAA"/>
    <property type="match status" value="1"/>
</dbReference>
<dbReference type="InterPro" id="IPR002197">
    <property type="entry name" value="HTH_Fis"/>
</dbReference>
<dbReference type="OrthoDB" id="9804019at2"/>
<feature type="domain" description="Sigma-54 factor interaction" evidence="6">
    <location>
        <begin position="327"/>
        <end position="553"/>
    </location>
</feature>
<reference evidence="7 8" key="1">
    <citation type="submission" date="2014-07" db="EMBL/GenBank/DDBJ databases">
        <title>Draft Genome Sequences of Environmental Pseudomonas syringae strains.</title>
        <authorList>
            <person name="Baltrus D.A."/>
            <person name="Berge O."/>
            <person name="Morris C."/>
        </authorList>
    </citation>
    <scope>NUCLEOTIDE SEQUENCE [LARGE SCALE GENOMIC DNA]</scope>
    <source>
        <strain evidence="7 8">GAW0119</strain>
    </source>
</reference>
<keyword evidence="4" id="KW-0238">DNA-binding</keyword>
<dbReference type="Gene3D" id="3.40.50.2300">
    <property type="match status" value="1"/>
</dbReference>
<keyword evidence="1" id="KW-0547">Nucleotide-binding</keyword>
<evidence type="ECO:0000256" key="4">
    <source>
        <dbReference type="ARBA" id="ARBA00023125"/>
    </source>
</evidence>
<evidence type="ECO:0000313" key="7">
    <source>
        <dbReference type="EMBL" id="KFE54524.1"/>
    </source>
</evidence>
<dbReference type="PROSITE" id="PS00688">
    <property type="entry name" value="SIGMA54_INTERACT_3"/>
    <property type="match status" value="1"/>
</dbReference>
<dbReference type="GO" id="GO:0043565">
    <property type="term" value="F:sequence-specific DNA binding"/>
    <property type="evidence" value="ECO:0007669"/>
    <property type="project" value="InterPro"/>
</dbReference>
<dbReference type="PROSITE" id="PS00675">
    <property type="entry name" value="SIGMA54_INTERACT_1"/>
    <property type="match status" value="1"/>
</dbReference>
<dbReference type="GO" id="GO:0006355">
    <property type="term" value="P:regulation of DNA-templated transcription"/>
    <property type="evidence" value="ECO:0007669"/>
    <property type="project" value="InterPro"/>
</dbReference>
<sequence>MQGTIAVISPSSTLTSVMRDTVEQRGLSLEVVEAAQHDATLKARQLIDGGVSVIISRGRTASVLREHLRVPIVEVKHTFFDCINAYRKARQSSERIAFLATSEGYASILEKARPFMAQVSICLIDPLGSSQATEAHLDRLQAEGIEVAIGGLSLRQAVIARGMRYIMSDADPDAVDEAVDEALHLLQIEEERRLKRVELQSRYEMIQSILNCVSEGIFSVDSQRMITNMNSVATAYLGSLACGDSIDGLLAQDYFGQVLSSGRPVRGALITLGRLSLTLSIAPIVLDSEVIGAVATLQSQTEITALERKMRRVLARQHVADRNFDDIIGSSPALIKAKRLATTYAAVDSTVMIEGETGTGKELFAQSIHNASRRKQGPFVAINCAAFAPGVLESELFGYVKGAFTGALNEGRAGVFELAHTGTIFLDEINETSTDIQVKLLRTLQERKVVRIGDDKVTPVDIRIITACNKNLPQLVAKGLFREDFYYRICVLKLRLPALRERHDDIPELVRHLLRSLPMDSAEPDEALLMRLSRYPWPGNIRQLGNVVERLAVMSQGQPFAASLLEDVLEDLSVSAPIDEGAAVRSELTVLQEVLSSVRGNREAAAKRLQISTTTLWRRMKKYLDEDPECFDGARY</sequence>
<evidence type="ECO:0000256" key="5">
    <source>
        <dbReference type="ARBA" id="ARBA00023163"/>
    </source>
</evidence>
<dbReference type="FunFam" id="3.40.50.300:FF:000006">
    <property type="entry name" value="DNA-binding transcriptional regulator NtrC"/>
    <property type="match status" value="1"/>
</dbReference>
<dbReference type="InterPro" id="IPR002078">
    <property type="entry name" value="Sigma_54_int"/>
</dbReference>
<gene>
    <name evidence="7" type="ORF">IV01_15545</name>
</gene>
<dbReference type="InterPro" id="IPR009057">
    <property type="entry name" value="Homeodomain-like_sf"/>
</dbReference>
<evidence type="ECO:0000256" key="3">
    <source>
        <dbReference type="ARBA" id="ARBA00023015"/>
    </source>
</evidence>
<dbReference type="RefSeq" id="WP_032629448.1">
    <property type="nucleotide sequence ID" value="NZ_JPQU01000043.1"/>
</dbReference>
<dbReference type="SUPFAM" id="SSF46689">
    <property type="entry name" value="Homeodomain-like"/>
    <property type="match status" value="1"/>
</dbReference>
<dbReference type="PANTHER" id="PTHR32071">
    <property type="entry name" value="TRANSCRIPTIONAL REGULATORY PROTEIN"/>
    <property type="match status" value="1"/>
</dbReference>
<dbReference type="Gene3D" id="3.30.450.20">
    <property type="entry name" value="PAS domain"/>
    <property type="match status" value="1"/>
</dbReference>
<keyword evidence="2" id="KW-0067">ATP-binding</keyword>
<dbReference type="Gene3D" id="1.10.10.60">
    <property type="entry name" value="Homeodomain-like"/>
    <property type="match status" value="1"/>
</dbReference>
<dbReference type="GO" id="GO:0000156">
    <property type="term" value="F:phosphorelay response regulator activity"/>
    <property type="evidence" value="ECO:0007669"/>
    <property type="project" value="InterPro"/>
</dbReference>
<dbReference type="Gene3D" id="1.10.8.60">
    <property type="match status" value="1"/>
</dbReference>
<dbReference type="PROSITE" id="PS50045">
    <property type="entry name" value="SIGMA54_INTERACT_4"/>
    <property type="match status" value="1"/>
</dbReference>
<name>A0A085VGG1_PSESX</name>
<dbReference type="InterPro" id="IPR058031">
    <property type="entry name" value="AAA_lid_NorR"/>
</dbReference>
<accession>A0A085VGG1</accession>
<dbReference type="PANTHER" id="PTHR32071:SF81">
    <property type="entry name" value="PROPIONATE CATABOLISM OPERON REGULATORY PROTEIN"/>
    <property type="match status" value="1"/>
</dbReference>
<dbReference type="InterPro" id="IPR025944">
    <property type="entry name" value="Sigma_54_int_dom_CS"/>
</dbReference>
<dbReference type="PROSITE" id="PS00676">
    <property type="entry name" value="SIGMA54_INTERACT_2"/>
    <property type="match status" value="1"/>
</dbReference>
<dbReference type="InterPro" id="IPR025662">
    <property type="entry name" value="Sigma_54_int_dom_ATP-bd_1"/>
</dbReference>
<dbReference type="Pfam" id="PF25601">
    <property type="entry name" value="AAA_lid_14"/>
    <property type="match status" value="1"/>
</dbReference>
<proteinExistence type="predicted"/>
<dbReference type="SUPFAM" id="SSF159800">
    <property type="entry name" value="PrpR receptor domain-like"/>
    <property type="match status" value="1"/>
</dbReference>
<evidence type="ECO:0000256" key="1">
    <source>
        <dbReference type="ARBA" id="ARBA00022741"/>
    </source>
</evidence>
<dbReference type="InterPro" id="IPR025943">
    <property type="entry name" value="Sigma_54_int_dom_ATP-bd_2"/>
</dbReference>
<keyword evidence="3" id="KW-0805">Transcription regulation</keyword>
<dbReference type="EMBL" id="JPQU01000043">
    <property type="protein sequence ID" value="KFE54524.1"/>
    <property type="molecule type" value="Genomic_DNA"/>
</dbReference>
<dbReference type="GO" id="GO:0005524">
    <property type="term" value="F:ATP binding"/>
    <property type="evidence" value="ECO:0007669"/>
    <property type="project" value="UniProtKB-KW"/>
</dbReference>
<dbReference type="Pfam" id="PF06506">
    <property type="entry name" value="PrpR_N"/>
    <property type="match status" value="1"/>
</dbReference>
<dbReference type="Proteomes" id="UP000028631">
    <property type="component" value="Unassembled WGS sequence"/>
</dbReference>
<comment type="caution">
    <text evidence="7">The sequence shown here is derived from an EMBL/GenBank/DDBJ whole genome shotgun (WGS) entry which is preliminary data.</text>
</comment>
<dbReference type="Pfam" id="PF00158">
    <property type="entry name" value="Sigma54_activat"/>
    <property type="match status" value="1"/>
</dbReference>
<dbReference type="Gene3D" id="3.40.50.10660">
    <property type="entry name" value="PrpR receptor domain-like"/>
    <property type="match status" value="1"/>
</dbReference>
<evidence type="ECO:0000256" key="2">
    <source>
        <dbReference type="ARBA" id="ARBA00022840"/>
    </source>
</evidence>
<dbReference type="SUPFAM" id="SSF52540">
    <property type="entry name" value="P-loop containing nucleoside triphosphate hydrolases"/>
    <property type="match status" value="1"/>
</dbReference>
<organism evidence="7 8">
    <name type="scientific">Pseudomonas syringae</name>
    <dbReference type="NCBI Taxonomy" id="317"/>
    <lineage>
        <taxon>Bacteria</taxon>
        <taxon>Pseudomonadati</taxon>
        <taxon>Pseudomonadota</taxon>
        <taxon>Gammaproteobacteria</taxon>
        <taxon>Pseudomonadales</taxon>
        <taxon>Pseudomonadaceae</taxon>
        <taxon>Pseudomonas</taxon>
    </lineage>
</organism>
<dbReference type="AlphaFoldDB" id="A0A085VGG1"/>
<dbReference type="PATRIC" id="fig|317.175.peg.3235"/>
<dbReference type="Gene3D" id="3.40.50.300">
    <property type="entry name" value="P-loop containing nucleotide triphosphate hydrolases"/>
    <property type="match status" value="1"/>
</dbReference>
<dbReference type="InterPro" id="IPR027417">
    <property type="entry name" value="P-loop_NTPase"/>
</dbReference>
<protein>
    <recommendedName>
        <fullName evidence="6">Sigma-54 factor interaction domain-containing protein</fullName>
    </recommendedName>
</protein>
<evidence type="ECO:0000259" key="6">
    <source>
        <dbReference type="PROSITE" id="PS50045"/>
    </source>
</evidence>
<dbReference type="SMART" id="SM00382">
    <property type="entry name" value="AAA"/>
    <property type="match status" value="1"/>
</dbReference>
<keyword evidence="8" id="KW-1185">Reference proteome</keyword>
<dbReference type="Pfam" id="PF02954">
    <property type="entry name" value="HTH_8"/>
    <property type="match status" value="1"/>
</dbReference>
<dbReference type="InterPro" id="IPR003593">
    <property type="entry name" value="AAA+_ATPase"/>
</dbReference>
<keyword evidence="5" id="KW-0804">Transcription</keyword>
<dbReference type="InterPro" id="IPR010524">
    <property type="entry name" value="Sig_transdc_resp-reg_PrpR_N"/>
</dbReference>
<evidence type="ECO:0000313" key="8">
    <source>
        <dbReference type="Proteomes" id="UP000028631"/>
    </source>
</evidence>